<reference evidence="6" key="1">
    <citation type="journal article" date="2019" name="Int. J. Syst. Evol. Microbiol.">
        <title>The Global Catalogue of Microorganisms (GCM) 10K type strain sequencing project: providing services to taxonomists for standard genome sequencing and annotation.</title>
        <authorList>
            <consortium name="The Broad Institute Genomics Platform"/>
            <consortium name="The Broad Institute Genome Sequencing Center for Infectious Disease"/>
            <person name="Wu L."/>
            <person name="Ma J."/>
        </authorList>
    </citation>
    <scope>NUCLEOTIDE SEQUENCE [LARGE SCALE GENOMIC DNA]</scope>
    <source>
        <strain evidence="6">JCM 31486</strain>
    </source>
</reference>
<dbReference type="PRINTS" id="PR00081">
    <property type="entry name" value="GDHRDH"/>
</dbReference>
<evidence type="ECO:0000256" key="1">
    <source>
        <dbReference type="ARBA" id="ARBA00006484"/>
    </source>
</evidence>
<protein>
    <submittedName>
        <fullName evidence="5">SDR family NAD(P)-dependent oxidoreductase</fullName>
    </submittedName>
</protein>
<sequence>MDIALVTGGNRGIGYEIAARLVAVGMTVVLTARDPARLADAARRLPVCPVVLDVTDPSTISAAAEYVDERFGRLDVLVNNAGVAGDVRAQAPSAADLSVVRAVFETNYFGVVGVTNAMVPLLRRSGCARIVNVSSGLGSLTRMSDPADYFVGLPPSAAYAPAKTALNAVTVQYAKELPDFRVNAVDPGPCDTDFTRGRYPVVRTAAQGAAVAVRYATIDSSGPTGGYFNETGPVPW</sequence>
<proteinExistence type="inferred from homology"/>
<dbReference type="EMBL" id="JBHTIS010001519">
    <property type="protein sequence ID" value="MFD1048310.1"/>
    <property type="molecule type" value="Genomic_DNA"/>
</dbReference>
<evidence type="ECO:0000256" key="4">
    <source>
        <dbReference type="RuleBase" id="RU000363"/>
    </source>
</evidence>
<keyword evidence="3" id="KW-0560">Oxidoreductase</keyword>
<evidence type="ECO:0000256" key="2">
    <source>
        <dbReference type="ARBA" id="ARBA00022857"/>
    </source>
</evidence>
<keyword evidence="6" id="KW-1185">Reference proteome</keyword>
<evidence type="ECO:0000256" key="3">
    <source>
        <dbReference type="ARBA" id="ARBA00023002"/>
    </source>
</evidence>
<dbReference type="PANTHER" id="PTHR43490:SF99">
    <property type="entry name" value="SHORT-CHAIN DEHYDROGENASE_REDUCTASE"/>
    <property type="match status" value="1"/>
</dbReference>
<accession>A0ABW3MGY2</accession>
<dbReference type="Proteomes" id="UP001597045">
    <property type="component" value="Unassembled WGS sequence"/>
</dbReference>
<comment type="similarity">
    <text evidence="1 4">Belongs to the short-chain dehydrogenases/reductases (SDR) family.</text>
</comment>
<dbReference type="PANTHER" id="PTHR43490">
    <property type="entry name" value="(+)-NEOMENTHOL DEHYDROGENASE"/>
    <property type="match status" value="1"/>
</dbReference>
<dbReference type="PRINTS" id="PR00080">
    <property type="entry name" value="SDRFAMILY"/>
</dbReference>
<dbReference type="Pfam" id="PF00106">
    <property type="entry name" value="adh_short"/>
    <property type="match status" value="1"/>
</dbReference>
<comment type="caution">
    <text evidence="5">The sequence shown here is derived from an EMBL/GenBank/DDBJ whole genome shotgun (WGS) entry which is preliminary data.</text>
</comment>
<evidence type="ECO:0000313" key="5">
    <source>
        <dbReference type="EMBL" id="MFD1048310.1"/>
    </source>
</evidence>
<name>A0ABW3MGY2_9PSEU</name>
<dbReference type="Gene3D" id="3.40.50.720">
    <property type="entry name" value="NAD(P)-binding Rossmann-like Domain"/>
    <property type="match status" value="1"/>
</dbReference>
<keyword evidence="2" id="KW-0521">NADP</keyword>
<dbReference type="InterPro" id="IPR002347">
    <property type="entry name" value="SDR_fam"/>
</dbReference>
<dbReference type="InterPro" id="IPR036291">
    <property type="entry name" value="NAD(P)-bd_dom_sf"/>
</dbReference>
<organism evidence="5 6">
    <name type="scientific">Kibdelosporangium lantanae</name>
    <dbReference type="NCBI Taxonomy" id="1497396"/>
    <lineage>
        <taxon>Bacteria</taxon>
        <taxon>Bacillati</taxon>
        <taxon>Actinomycetota</taxon>
        <taxon>Actinomycetes</taxon>
        <taxon>Pseudonocardiales</taxon>
        <taxon>Pseudonocardiaceae</taxon>
        <taxon>Kibdelosporangium</taxon>
    </lineage>
</organism>
<dbReference type="SUPFAM" id="SSF51735">
    <property type="entry name" value="NAD(P)-binding Rossmann-fold domains"/>
    <property type="match status" value="1"/>
</dbReference>
<evidence type="ECO:0000313" key="6">
    <source>
        <dbReference type="Proteomes" id="UP001597045"/>
    </source>
</evidence>
<gene>
    <name evidence="5" type="ORF">ACFQ1S_23620</name>
</gene>